<gene>
    <name evidence="6" type="ORF">OSB04_009193</name>
</gene>
<dbReference type="FunFam" id="3.40.50.10140:FF:000007">
    <property type="entry name" value="Disease resistance protein (TIR-NBS-LRR class)"/>
    <property type="match status" value="1"/>
</dbReference>
<reference evidence="6" key="1">
    <citation type="submission" date="2023-03" db="EMBL/GenBank/DDBJ databases">
        <title>Chromosome-scale reference genome and RAD-based genetic map of yellow starthistle (Centaurea solstitialis) reveal putative structural variation and QTLs associated with invader traits.</title>
        <authorList>
            <person name="Reatini B."/>
            <person name="Cang F.A."/>
            <person name="Jiang Q."/>
            <person name="Mckibben M.T.W."/>
            <person name="Barker M.S."/>
            <person name="Rieseberg L.H."/>
            <person name="Dlugosch K.M."/>
        </authorList>
    </citation>
    <scope>NUCLEOTIDE SEQUENCE</scope>
    <source>
        <strain evidence="6">CAN-66</strain>
        <tissue evidence="6">Leaf</tissue>
    </source>
</reference>
<dbReference type="GO" id="GO:0043531">
    <property type="term" value="F:ADP binding"/>
    <property type="evidence" value="ECO:0007669"/>
    <property type="project" value="InterPro"/>
</dbReference>
<dbReference type="EMBL" id="JARYMX010000002">
    <property type="protein sequence ID" value="KAJ9564033.1"/>
    <property type="molecule type" value="Genomic_DNA"/>
</dbReference>
<dbReference type="PROSITE" id="PS50104">
    <property type="entry name" value="TIR"/>
    <property type="match status" value="1"/>
</dbReference>
<keyword evidence="7" id="KW-1185">Reference proteome</keyword>
<keyword evidence="2" id="KW-0677">Repeat</keyword>
<dbReference type="InterPro" id="IPR058192">
    <property type="entry name" value="WHD_ROQ1-like"/>
</dbReference>
<dbReference type="PANTHER" id="PTHR11017">
    <property type="entry name" value="LEUCINE-RICH REPEAT-CONTAINING PROTEIN"/>
    <property type="match status" value="1"/>
</dbReference>
<keyword evidence="1" id="KW-0433">Leucine-rich repeat</keyword>
<dbReference type="InterPro" id="IPR055414">
    <property type="entry name" value="LRR_R13L4/SHOC2-like"/>
</dbReference>
<dbReference type="Pfam" id="PF23598">
    <property type="entry name" value="LRR_14"/>
    <property type="match status" value="1"/>
</dbReference>
<dbReference type="Gene3D" id="3.80.10.10">
    <property type="entry name" value="Ribonuclease Inhibitor"/>
    <property type="match status" value="2"/>
</dbReference>
<proteinExistence type="predicted"/>
<dbReference type="Gene3D" id="3.40.50.10140">
    <property type="entry name" value="Toll/interleukin-1 receptor homology (TIR) domain"/>
    <property type="match status" value="1"/>
</dbReference>
<organism evidence="6 7">
    <name type="scientific">Centaurea solstitialis</name>
    <name type="common">yellow star-thistle</name>
    <dbReference type="NCBI Taxonomy" id="347529"/>
    <lineage>
        <taxon>Eukaryota</taxon>
        <taxon>Viridiplantae</taxon>
        <taxon>Streptophyta</taxon>
        <taxon>Embryophyta</taxon>
        <taxon>Tracheophyta</taxon>
        <taxon>Spermatophyta</taxon>
        <taxon>Magnoliopsida</taxon>
        <taxon>eudicotyledons</taxon>
        <taxon>Gunneridae</taxon>
        <taxon>Pentapetalae</taxon>
        <taxon>asterids</taxon>
        <taxon>campanulids</taxon>
        <taxon>Asterales</taxon>
        <taxon>Asteraceae</taxon>
        <taxon>Carduoideae</taxon>
        <taxon>Cardueae</taxon>
        <taxon>Centaureinae</taxon>
        <taxon>Centaurea</taxon>
    </lineage>
</organism>
<dbReference type="InterPro" id="IPR042197">
    <property type="entry name" value="Apaf_helical"/>
</dbReference>
<sequence>MASSSSSSVEKRFKHDVYLSFRGEDTRKAFTDHLHSALEQQGIRTYKDDETLITGESSIKSSLFKAIEESNFSIIVFSKNYASSSWCLDELVKIMECHNTTNQIVFPVFYHVEPYEVRRQTGAFGEAFAIHNNKIEAAKWREALLQAANLPGWVLQKTAADGHPAKVIKEIVGHISSKLPIRPTNEEIYLNQVGMEARVKEFLSSLETDFGDDALMIGITGMGGIGKTTLARTIYQQISYQFDGSSFVYNVREVSKSSGLCLLQKTILSDVLHQSIIVTSVWEGTAMIKRRLRDKKVLIVLDDVDHLDQLKALAGRPDWFKAGSRILISARDKHLLAAHGVQRIHTVGLLSHEEAICLFSRLVFQTDAPVQAYKNLSLVAVHQAAGLPLAIKVLGSYLHGKSEHEWMSALKRLGTYILNEIGETLEESFIQLDYGFKEIFLDVACLLKGLLKDDVVRILESCGYYARVGLIDLEEKSLITINDSQCVVLHPLLEEMGKDIVRRMHLNDPNRHSRLWILDEIERVLAENLGTEATEAIGVDSPVKPSSEVVTIGFGSMKNLRLLRVVSEIDDDCDEKIGQTIPNFPNALCFLSWVGYPCWSLPKTFEANNLVALEMPYSRIIQLWEGGERKILNKLRFLNLRHTQLRYLDLALTPNLERLELEDCNRLVELVTPDGCLRRLVFLNLSGCSRIKSFRFIKQLESLEVLCLSRLYLKKFPDIIPGNYYSRLLELQFGYNNVKEVPSSIANLQKLVRLDFHSCRKLKSLPDSICALQHLRNLKLRGCILEDLPQDIGRLGCLEKLNLAHTNIKHLPGSICMLKDLKSLNLSSCWNLEKLPGDVGRLECLQELVLTECTQLRDIPESICKLKSLKHLSLSGCIHLEKLPKELELLVSLEVLNIKGICIRHLPRSMSFLTRLNSHVPKRVQVCGFDP</sequence>
<evidence type="ECO:0000313" key="6">
    <source>
        <dbReference type="EMBL" id="KAJ9564033.1"/>
    </source>
</evidence>
<dbReference type="PANTHER" id="PTHR11017:SF544">
    <property type="entry name" value="ADP-RIBOSYL CYCLASE_CYCLIC ADP-RIBOSE HYDROLASE"/>
    <property type="match status" value="1"/>
</dbReference>
<accession>A0AA38TVQ2</accession>
<dbReference type="GO" id="GO:0051707">
    <property type="term" value="P:response to other organism"/>
    <property type="evidence" value="ECO:0007669"/>
    <property type="project" value="UniProtKB-ARBA"/>
</dbReference>
<dbReference type="InterPro" id="IPR002182">
    <property type="entry name" value="NB-ARC"/>
</dbReference>
<dbReference type="Gene3D" id="1.10.8.430">
    <property type="entry name" value="Helical domain of apoptotic protease-activating factors"/>
    <property type="match status" value="1"/>
</dbReference>
<dbReference type="InterPro" id="IPR027417">
    <property type="entry name" value="P-loop_NTPase"/>
</dbReference>
<dbReference type="Pfam" id="PF00931">
    <property type="entry name" value="NB-ARC"/>
    <property type="match status" value="1"/>
</dbReference>
<dbReference type="Pfam" id="PF23282">
    <property type="entry name" value="WHD_ROQ1"/>
    <property type="match status" value="1"/>
</dbReference>
<dbReference type="SMART" id="SM00255">
    <property type="entry name" value="TIR"/>
    <property type="match status" value="1"/>
</dbReference>
<evidence type="ECO:0000313" key="7">
    <source>
        <dbReference type="Proteomes" id="UP001172457"/>
    </source>
</evidence>
<evidence type="ECO:0000256" key="1">
    <source>
        <dbReference type="ARBA" id="ARBA00022614"/>
    </source>
</evidence>
<protein>
    <recommendedName>
        <fullName evidence="5">TIR domain-containing protein</fullName>
    </recommendedName>
</protein>
<evidence type="ECO:0000259" key="5">
    <source>
        <dbReference type="PROSITE" id="PS50104"/>
    </source>
</evidence>
<dbReference type="Gene3D" id="3.40.50.300">
    <property type="entry name" value="P-loop containing nucleotide triphosphate hydrolases"/>
    <property type="match status" value="1"/>
</dbReference>
<keyword evidence="3" id="KW-0611">Plant defense</keyword>
<dbReference type="GO" id="GO:0007165">
    <property type="term" value="P:signal transduction"/>
    <property type="evidence" value="ECO:0007669"/>
    <property type="project" value="InterPro"/>
</dbReference>
<dbReference type="SUPFAM" id="SSF52200">
    <property type="entry name" value="Toll/Interleukin receptor TIR domain"/>
    <property type="match status" value="1"/>
</dbReference>
<dbReference type="Proteomes" id="UP001172457">
    <property type="component" value="Chromosome 2"/>
</dbReference>
<dbReference type="SUPFAM" id="SSF52058">
    <property type="entry name" value="L domain-like"/>
    <property type="match status" value="1"/>
</dbReference>
<name>A0AA38TVQ2_9ASTR</name>
<feature type="domain" description="TIR" evidence="5">
    <location>
        <begin position="13"/>
        <end position="179"/>
    </location>
</feature>
<dbReference type="PRINTS" id="PR00364">
    <property type="entry name" value="DISEASERSIST"/>
</dbReference>
<dbReference type="InterPro" id="IPR032675">
    <property type="entry name" value="LRR_dom_sf"/>
</dbReference>
<evidence type="ECO:0000256" key="2">
    <source>
        <dbReference type="ARBA" id="ARBA00022737"/>
    </source>
</evidence>
<dbReference type="GO" id="GO:0006952">
    <property type="term" value="P:defense response"/>
    <property type="evidence" value="ECO:0007669"/>
    <property type="project" value="UniProtKB-KW"/>
</dbReference>
<dbReference type="Pfam" id="PF01582">
    <property type="entry name" value="TIR"/>
    <property type="match status" value="1"/>
</dbReference>
<keyword evidence="4" id="KW-0520">NAD</keyword>
<comment type="caution">
    <text evidence="6">The sequence shown here is derived from an EMBL/GenBank/DDBJ whole genome shotgun (WGS) entry which is preliminary data.</text>
</comment>
<dbReference type="SUPFAM" id="SSF52540">
    <property type="entry name" value="P-loop containing nucleoside triphosphate hydrolases"/>
    <property type="match status" value="1"/>
</dbReference>
<evidence type="ECO:0000256" key="4">
    <source>
        <dbReference type="ARBA" id="ARBA00023027"/>
    </source>
</evidence>
<dbReference type="AlphaFoldDB" id="A0AA38TVQ2"/>
<dbReference type="InterPro" id="IPR044974">
    <property type="entry name" value="Disease_R_plants"/>
</dbReference>
<dbReference type="InterPro" id="IPR000157">
    <property type="entry name" value="TIR_dom"/>
</dbReference>
<evidence type="ECO:0000256" key="3">
    <source>
        <dbReference type="ARBA" id="ARBA00022821"/>
    </source>
</evidence>
<dbReference type="InterPro" id="IPR035897">
    <property type="entry name" value="Toll_tir_struct_dom_sf"/>
</dbReference>